<evidence type="ECO:0008006" key="3">
    <source>
        <dbReference type="Google" id="ProtNLM"/>
    </source>
</evidence>
<proteinExistence type="predicted"/>
<dbReference type="EMBL" id="FXAU01000001">
    <property type="protein sequence ID" value="SMG15871.1"/>
    <property type="molecule type" value="Genomic_DNA"/>
</dbReference>
<keyword evidence="2" id="KW-1185">Reference proteome</keyword>
<name>A0A1X7ILM4_9SPHI</name>
<evidence type="ECO:0000313" key="1">
    <source>
        <dbReference type="EMBL" id="SMG15871.1"/>
    </source>
</evidence>
<protein>
    <recommendedName>
        <fullName evidence="3">DUF2147 domain-containing protein</fullName>
    </recommendedName>
</protein>
<accession>A0A1X7ILM4</accession>
<dbReference type="AlphaFoldDB" id="A0A1X7ILM4"/>
<dbReference type="STRING" id="561061.SAMN05660862_1002"/>
<reference evidence="1 2" key="1">
    <citation type="submission" date="2017-04" db="EMBL/GenBank/DDBJ databases">
        <authorList>
            <person name="Afonso C.L."/>
            <person name="Miller P.J."/>
            <person name="Scott M.A."/>
            <person name="Spackman E."/>
            <person name="Goraichik I."/>
            <person name="Dimitrov K.M."/>
            <person name="Suarez D.L."/>
            <person name="Swayne D.E."/>
        </authorList>
    </citation>
    <scope>NUCLEOTIDE SEQUENCE [LARGE SCALE GENOMIC DNA]</scope>
    <source>
        <strain evidence="1 2">DSM 22418</strain>
    </source>
</reference>
<gene>
    <name evidence="1" type="ORF">SAMN05660862_1002</name>
</gene>
<evidence type="ECO:0000313" key="2">
    <source>
        <dbReference type="Proteomes" id="UP000192980"/>
    </source>
</evidence>
<sequence length="106" mass="11687">MTGMFTLVSLLTFAQKATDDLSGKWKTEEGQIILISKTGDVFNGVSENEKGTVLKDVKFTGGKWKGIIQKPNGNAKADCEIVLDGKNLRIVAKKSFFTKKMVWTKS</sequence>
<dbReference type="Proteomes" id="UP000192980">
    <property type="component" value="Unassembled WGS sequence"/>
</dbReference>
<organism evidence="1 2">
    <name type="scientific">Sphingobacterium psychroaquaticum</name>
    <dbReference type="NCBI Taxonomy" id="561061"/>
    <lineage>
        <taxon>Bacteria</taxon>
        <taxon>Pseudomonadati</taxon>
        <taxon>Bacteroidota</taxon>
        <taxon>Sphingobacteriia</taxon>
        <taxon>Sphingobacteriales</taxon>
        <taxon>Sphingobacteriaceae</taxon>
        <taxon>Sphingobacterium</taxon>
    </lineage>
</organism>